<comment type="caution">
    <text evidence="1">The sequence shown here is derived from an EMBL/GenBank/DDBJ whole genome shotgun (WGS) entry which is preliminary data.</text>
</comment>
<accession>A0ABX1N7M0</accession>
<gene>
    <name evidence="1" type="ORF">GO608_18300</name>
</gene>
<evidence type="ECO:0000313" key="2">
    <source>
        <dbReference type="Proteomes" id="UP000601990"/>
    </source>
</evidence>
<keyword evidence="2" id="KW-1185">Reference proteome</keyword>
<dbReference type="Proteomes" id="UP000601990">
    <property type="component" value="Unassembled WGS sequence"/>
</dbReference>
<evidence type="ECO:0000313" key="1">
    <source>
        <dbReference type="EMBL" id="NMF95263.1"/>
    </source>
</evidence>
<proteinExistence type="predicted"/>
<organism evidence="1 2">
    <name type="scientific">Aromatoleum buckelii</name>
    <dbReference type="NCBI Taxonomy" id="200254"/>
    <lineage>
        <taxon>Bacteria</taxon>
        <taxon>Pseudomonadati</taxon>
        <taxon>Pseudomonadota</taxon>
        <taxon>Betaproteobacteria</taxon>
        <taxon>Rhodocyclales</taxon>
        <taxon>Rhodocyclaceae</taxon>
        <taxon>Aromatoleum</taxon>
    </lineage>
</organism>
<sequence>MRGTQKFALTGPLTVEDPEAIKTILSFMEFLWADEREPARIYLQRTSLPVIMTMAADGTYARAMQSCEEMESLAEHLVGEWDRSANMDW</sequence>
<reference evidence="1" key="1">
    <citation type="submission" date="2019-12" db="EMBL/GenBank/DDBJ databases">
        <title>Comparative genomics gives insights into the taxonomy of the Azoarcus-Aromatoleum group and reveals separate origins of nif in the plant-associated Azoarcus and non-plant-associated Aromatoleum sub-groups.</title>
        <authorList>
            <person name="Lafos M."/>
            <person name="Maluk M."/>
            <person name="Batista M."/>
            <person name="Junghare M."/>
            <person name="Carmona M."/>
            <person name="Faoro H."/>
            <person name="Cruz L.M."/>
            <person name="Battistoni F."/>
            <person name="De Souza E."/>
            <person name="Pedrosa F."/>
            <person name="Chen W.-M."/>
            <person name="Poole P.S."/>
            <person name="Dixon R.A."/>
            <person name="James E.K."/>
        </authorList>
    </citation>
    <scope>NUCLEOTIDE SEQUENCE</scope>
    <source>
        <strain evidence="1">U120</strain>
    </source>
</reference>
<protein>
    <submittedName>
        <fullName evidence="1">Uncharacterized protein</fullName>
    </submittedName>
</protein>
<dbReference type="EMBL" id="WTVH01000057">
    <property type="protein sequence ID" value="NMF95263.1"/>
    <property type="molecule type" value="Genomic_DNA"/>
</dbReference>
<name>A0ABX1N7M0_9RHOO</name>